<proteinExistence type="predicted"/>
<evidence type="ECO:0000313" key="1">
    <source>
        <dbReference type="EMBL" id="JAD32780.1"/>
    </source>
</evidence>
<dbReference type="EMBL" id="GBRH01265115">
    <property type="protein sequence ID" value="JAD32780.1"/>
    <property type="molecule type" value="Transcribed_RNA"/>
</dbReference>
<name>A0A0A8Z7Q7_ARUDO</name>
<reference evidence="1" key="1">
    <citation type="submission" date="2014-09" db="EMBL/GenBank/DDBJ databases">
        <authorList>
            <person name="Magalhaes I.L.F."/>
            <person name="Oliveira U."/>
            <person name="Santos F.R."/>
            <person name="Vidigal T.H.D.A."/>
            <person name="Brescovit A.D."/>
            <person name="Santos A.J."/>
        </authorList>
    </citation>
    <scope>NUCLEOTIDE SEQUENCE</scope>
    <source>
        <tissue evidence="1">Shoot tissue taken approximately 20 cm above the soil surface</tissue>
    </source>
</reference>
<organism evidence="1">
    <name type="scientific">Arundo donax</name>
    <name type="common">Giant reed</name>
    <name type="synonym">Donax arundinaceus</name>
    <dbReference type="NCBI Taxonomy" id="35708"/>
    <lineage>
        <taxon>Eukaryota</taxon>
        <taxon>Viridiplantae</taxon>
        <taxon>Streptophyta</taxon>
        <taxon>Embryophyta</taxon>
        <taxon>Tracheophyta</taxon>
        <taxon>Spermatophyta</taxon>
        <taxon>Magnoliopsida</taxon>
        <taxon>Liliopsida</taxon>
        <taxon>Poales</taxon>
        <taxon>Poaceae</taxon>
        <taxon>PACMAD clade</taxon>
        <taxon>Arundinoideae</taxon>
        <taxon>Arundineae</taxon>
        <taxon>Arundo</taxon>
    </lineage>
</organism>
<sequence length="63" mass="7494">MSHCYIITFSFATRKISHMVSDLFFRCYFLCIDMFKLNWSSRFSKFSLILLFPCYSASMCYSG</sequence>
<reference evidence="1" key="2">
    <citation type="journal article" date="2015" name="Data Brief">
        <title>Shoot transcriptome of the giant reed, Arundo donax.</title>
        <authorList>
            <person name="Barrero R.A."/>
            <person name="Guerrero F.D."/>
            <person name="Moolhuijzen P."/>
            <person name="Goolsby J.A."/>
            <person name="Tidwell J."/>
            <person name="Bellgard S.E."/>
            <person name="Bellgard M.I."/>
        </authorList>
    </citation>
    <scope>NUCLEOTIDE SEQUENCE</scope>
    <source>
        <tissue evidence="1">Shoot tissue taken approximately 20 cm above the soil surface</tissue>
    </source>
</reference>
<protein>
    <submittedName>
        <fullName evidence="1">Uncharacterized protein</fullName>
    </submittedName>
</protein>
<dbReference type="AlphaFoldDB" id="A0A0A8Z7Q7"/>
<accession>A0A0A8Z7Q7</accession>